<proteinExistence type="predicted"/>
<sequence length="121" mass="13992">MTTKASRPGPACFDAQSTVEDIRAETREEIRESAIRWLLWLRSGNAGEADFKAFRTWRTQSAEHARAAHEVAWVWRMLGLLARNERNARSDRSARTHSHPLTDKEPRVCSRSLREGRVRSY</sequence>
<name>A0A2A4EMH1_9BURK</name>
<reference evidence="3 4" key="1">
    <citation type="submission" date="2017-01" db="EMBL/GenBank/DDBJ databases">
        <title>Whole-Genome Shotgun Sequencing of Two beta-Proteobacterial Species in Search of the Bulgecin Biosynthetic Cluster.</title>
        <authorList>
            <person name="Horsman M.E."/>
            <person name="Marous D.R."/>
            <person name="Li R."/>
            <person name="Oliver R.A."/>
            <person name="Byun B."/>
            <person name="Emrich S.J."/>
            <person name="Boggess B."/>
            <person name="Townsend C.A."/>
            <person name="Mobashery S."/>
        </authorList>
    </citation>
    <scope>NUCLEOTIDE SEQUENCE [LARGE SCALE GENOMIC DNA]</scope>
    <source>
        <strain evidence="3 4">ATCC 31363</strain>
    </source>
</reference>
<comment type="caution">
    <text evidence="3">The sequence shown here is derived from an EMBL/GenBank/DDBJ whole genome shotgun (WGS) entry which is preliminary data.</text>
</comment>
<organism evidence="3 4">
    <name type="scientific">Paraburkholderia acidicola</name>
    <dbReference type="NCBI Taxonomy" id="1912599"/>
    <lineage>
        <taxon>Bacteria</taxon>
        <taxon>Pseudomonadati</taxon>
        <taxon>Pseudomonadota</taxon>
        <taxon>Betaproteobacteria</taxon>
        <taxon>Burkholderiales</taxon>
        <taxon>Burkholderiaceae</taxon>
        <taxon>Paraburkholderia</taxon>
    </lineage>
</organism>
<protein>
    <recommendedName>
        <fullName evidence="2">FecR N-terminal domain-containing protein</fullName>
    </recommendedName>
</protein>
<dbReference type="RefSeq" id="WP_096723978.1">
    <property type="nucleotide sequence ID" value="NZ_MTZV01000006.1"/>
</dbReference>
<feature type="domain" description="FecR N-terminal" evidence="2">
    <location>
        <begin position="33"/>
        <end position="71"/>
    </location>
</feature>
<dbReference type="InterPro" id="IPR032623">
    <property type="entry name" value="FecR_N"/>
</dbReference>
<dbReference type="EMBL" id="MTZV01000006">
    <property type="protein sequence ID" value="PCE22321.1"/>
    <property type="molecule type" value="Genomic_DNA"/>
</dbReference>
<dbReference type="Pfam" id="PF16220">
    <property type="entry name" value="DUF4880"/>
    <property type="match status" value="1"/>
</dbReference>
<evidence type="ECO:0000259" key="2">
    <source>
        <dbReference type="Pfam" id="PF16220"/>
    </source>
</evidence>
<feature type="region of interest" description="Disordered" evidence="1">
    <location>
        <begin position="86"/>
        <end position="121"/>
    </location>
</feature>
<evidence type="ECO:0000256" key="1">
    <source>
        <dbReference type="SAM" id="MobiDB-lite"/>
    </source>
</evidence>
<evidence type="ECO:0000313" key="4">
    <source>
        <dbReference type="Proteomes" id="UP000218022"/>
    </source>
</evidence>
<dbReference type="OrthoDB" id="9798846at2"/>
<evidence type="ECO:0000313" key="3">
    <source>
        <dbReference type="EMBL" id="PCE22321.1"/>
    </source>
</evidence>
<accession>A0A2A4EMH1</accession>
<dbReference type="AlphaFoldDB" id="A0A2A4EMH1"/>
<dbReference type="Proteomes" id="UP000218022">
    <property type="component" value="Unassembled WGS sequence"/>
</dbReference>
<gene>
    <name evidence="3" type="ORF">BWP39_21840</name>
</gene>